<dbReference type="PANTHER" id="PTHR10869">
    <property type="entry name" value="PROLYL 4-HYDROXYLASE ALPHA SUBUNIT"/>
    <property type="match status" value="1"/>
</dbReference>
<accession>A0A5E4MIV0</accession>
<dbReference type="Pfam" id="PF08336">
    <property type="entry name" value="P4Ha_N"/>
    <property type="match status" value="1"/>
</dbReference>
<feature type="chain" id="PRO_5022765476" description="procollagen-proline 4-dioxygenase" evidence="13">
    <location>
        <begin position="31"/>
        <end position="529"/>
    </location>
</feature>
<comment type="function">
    <text evidence="2">Catalyzes the post-translational formation of 4-hydroxyproline in -Xaa-Pro-Gly- sequences in collagens and other proteins.</text>
</comment>
<dbReference type="InterPro" id="IPR005123">
    <property type="entry name" value="Oxoglu/Fe-dep_dioxygenase_dom"/>
</dbReference>
<evidence type="ECO:0000256" key="6">
    <source>
        <dbReference type="ARBA" id="ARBA00022723"/>
    </source>
</evidence>
<dbReference type="SMART" id="SM00702">
    <property type="entry name" value="P4Hc"/>
    <property type="match status" value="1"/>
</dbReference>
<evidence type="ECO:0000256" key="4">
    <source>
        <dbReference type="ARBA" id="ARBA00006511"/>
    </source>
</evidence>
<keyword evidence="12" id="KW-0325">Glycoprotein</keyword>
<evidence type="ECO:0000256" key="3">
    <source>
        <dbReference type="ARBA" id="ARBA00004319"/>
    </source>
</evidence>
<dbReference type="InterPro" id="IPR011990">
    <property type="entry name" value="TPR-like_helical_dom_sf"/>
</dbReference>
<gene>
    <name evidence="15" type="ORF">CINCED_3A004282</name>
</gene>
<evidence type="ECO:0000256" key="11">
    <source>
        <dbReference type="ARBA" id="ARBA00023004"/>
    </source>
</evidence>
<dbReference type="AlphaFoldDB" id="A0A5E4MIV0"/>
<keyword evidence="6" id="KW-0479">Metal-binding</keyword>
<dbReference type="InterPro" id="IPR044862">
    <property type="entry name" value="Pro_4_hyd_alph_FE2OG_OXY"/>
</dbReference>
<evidence type="ECO:0000256" key="12">
    <source>
        <dbReference type="ARBA" id="ARBA00023180"/>
    </source>
</evidence>
<dbReference type="GO" id="GO:0004656">
    <property type="term" value="F:procollagen-proline 4-dioxygenase activity"/>
    <property type="evidence" value="ECO:0007669"/>
    <property type="project" value="UniProtKB-EC"/>
</dbReference>
<dbReference type="OrthoDB" id="420380at2759"/>
<dbReference type="GO" id="GO:0031418">
    <property type="term" value="F:L-ascorbic acid binding"/>
    <property type="evidence" value="ECO:0007669"/>
    <property type="project" value="UniProtKB-KW"/>
</dbReference>
<keyword evidence="10" id="KW-0560">Oxidoreductase</keyword>
<dbReference type="Proteomes" id="UP000325440">
    <property type="component" value="Unassembled WGS sequence"/>
</dbReference>
<name>A0A5E4MIV0_9HEMI</name>
<evidence type="ECO:0000256" key="7">
    <source>
        <dbReference type="ARBA" id="ARBA00022824"/>
    </source>
</evidence>
<dbReference type="Gene3D" id="6.10.140.1460">
    <property type="match status" value="1"/>
</dbReference>
<dbReference type="Gene3D" id="2.60.120.620">
    <property type="entry name" value="q2cbj1_9rhob like domain"/>
    <property type="match status" value="1"/>
</dbReference>
<comment type="similarity">
    <text evidence="4">Belongs to the P4HA family.</text>
</comment>
<evidence type="ECO:0000256" key="9">
    <source>
        <dbReference type="ARBA" id="ARBA00022964"/>
    </source>
</evidence>
<evidence type="ECO:0000256" key="8">
    <source>
        <dbReference type="ARBA" id="ARBA00022896"/>
    </source>
</evidence>
<dbReference type="EC" id="1.14.11.2" evidence="5"/>
<dbReference type="Gene3D" id="1.25.40.10">
    <property type="entry name" value="Tetratricopeptide repeat domain"/>
    <property type="match status" value="1"/>
</dbReference>
<keyword evidence="11" id="KW-0408">Iron</keyword>
<evidence type="ECO:0000256" key="1">
    <source>
        <dbReference type="ARBA" id="ARBA00001961"/>
    </source>
</evidence>
<keyword evidence="8" id="KW-0847">Vitamin C</keyword>
<dbReference type="InterPro" id="IPR006620">
    <property type="entry name" value="Pro_4_hyd_alph"/>
</dbReference>
<sequence length="529" mass="62540">MFRSQNQLSEFLKIIMYILLLFLFLSFAECNQKWHTSQLSLRRLYDLQNEHFNVFNDYLKLETERLEELKKKLSEIYEWHDDKITKNNTYFHINSLKMMTRIHYDFQKIEHSTCNKHSMEGLNKIDKDRDLSGDQVNLASQGLRRLQKFYEIPTIDMAAGKYKDRIIGSQLDACERYVIMKICFENHDFFGSIDWGVHTYKKWTNEGGQSKCFDVEHLKYYIILSSMYTGFNYTTIFGSSETHYYAGHIFAQHSFLMRDEIYFTDGSVTTSLDIFNVYRTLDTDNRRIDFKRLCKHGETMRTLTKDSKCRYQTKNCTYRLLMPFKEEDLDNDPCIKIYHDILYDDEIEKIKTIVSNRMHDSQVLSSKGENLLVEKNRSGKTGRLSEDEASKHFDKLNTRIETITGMSTKNAELYQVVNYGLGGHYMPHYDGFMKNQGYRPLGNRIATVLFYMSSVQNYGYTVFPSLNIVSPAEKGAALLWYNLHYLTDGHIHDHTLHGSCPVLTGNKWIMTRWLYEDDQKLLYNWRDNI</sequence>
<evidence type="ECO:0000256" key="2">
    <source>
        <dbReference type="ARBA" id="ARBA00002035"/>
    </source>
</evidence>
<dbReference type="GO" id="GO:0005506">
    <property type="term" value="F:iron ion binding"/>
    <property type="evidence" value="ECO:0007669"/>
    <property type="project" value="InterPro"/>
</dbReference>
<dbReference type="GO" id="GO:0005788">
    <property type="term" value="C:endoplasmic reticulum lumen"/>
    <property type="evidence" value="ECO:0007669"/>
    <property type="project" value="UniProtKB-SubCell"/>
</dbReference>
<evidence type="ECO:0000313" key="16">
    <source>
        <dbReference type="Proteomes" id="UP000325440"/>
    </source>
</evidence>
<evidence type="ECO:0000256" key="10">
    <source>
        <dbReference type="ARBA" id="ARBA00023002"/>
    </source>
</evidence>
<dbReference type="EMBL" id="CABPRJ010000949">
    <property type="protein sequence ID" value="VVC31300.1"/>
    <property type="molecule type" value="Genomic_DNA"/>
</dbReference>
<evidence type="ECO:0000259" key="14">
    <source>
        <dbReference type="PROSITE" id="PS51471"/>
    </source>
</evidence>
<keyword evidence="13" id="KW-0732">Signal</keyword>
<reference evidence="15 16" key="1">
    <citation type="submission" date="2019-08" db="EMBL/GenBank/DDBJ databases">
        <authorList>
            <person name="Alioto T."/>
            <person name="Alioto T."/>
            <person name="Gomez Garrido J."/>
        </authorList>
    </citation>
    <scope>NUCLEOTIDE SEQUENCE [LARGE SCALE GENOMIC DNA]</scope>
</reference>
<evidence type="ECO:0000256" key="13">
    <source>
        <dbReference type="SAM" id="SignalP"/>
    </source>
</evidence>
<keyword evidence="7" id="KW-0256">Endoplasmic reticulum</keyword>
<protein>
    <recommendedName>
        <fullName evidence="5">procollagen-proline 4-dioxygenase</fullName>
        <ecNumber evidence="5">1.14.11.2</ecNumber>
    </recommendedName>
</protein>
<comment type="subcellular location">
    <subcellularLocation>
        <location evidence="3">Endoplasmic reticulum lumen</location>
    </subcellularLocation>
</comment>
<evidence type="ECO:0000256" key="5">
    <source>
        <dbReference type="ARBA" id="ARBA00012269"/>
    </source>
</evidence>
<dbReference type="Pfam" id="PF13640">
    <property type="entry name" value="2OG-FeII_Oxy_3"/>
    <property type="match status" value="1"/>
</dbReference>
<keyword evidence="9 15" id="KW-0223">Dioxygenase</keyword>
<comment type="cofactor">
    <cofactor evidence="1">
        <name>L-ascorbate</name>
        <dbReference type="ChEBI" id="CHEBI:38290"/>
    </cofactor>
</comment>
<evidence type="ECO:0000313" key="15">
    <source>
        <dbReference type="EMBL" id="VVC31300.1"/>
    </source>
</evidence>
<feature type="signal peptide" evidence="13">
    <location>
        <begin position="1"/>
        <end position="30"/>
    </location>
</feature>
<feature type="domain" description="Fe2OG dioxygenase" evidence="14">
    <location>
        <begin position="410"/>
        <end position="516"/>
    </location>
</feature>
<proteinExistence type="inferred from homology"/>
<organism evidence="15 16">
    <name type="scientific">Cinara cedri</name>
    <dbReference type="NCBI Taxonomy" id="506608"/>
    <lineage>
        <taxon>Eukaryota</taxon>
        <taxon>Metazoa</taxon>
        <taxon>Ecdysozoa</taxon>
        <taxon>Arthropoda</taxon>
        <taxon>Hexapoda</taxon>
        <taxon>Insecta</taxon>
        <taxon>Pterygota</taxon>
        <taxon>Neoptera</taxon>
        <taxon>Paraneoptera</taxon>
        <taxon>Hemiptera</taxon>
        <taxon>Sternorrhyncha</taxon>
        <taxon>Aphidomorpha</taxon>
        <taxon>Aphidoidea</taxon>
        <taxon>Aphididae</taxon>
        <taxon>Lachninae</taxon>
        <taxon>Cinara</taxon>
    </lineage>
</organism>
<dbReference type="PROSITE" id="PS51471">
    <property type="entry name" value="FE2OG_OXY"/>
    <property type="match status" value="1"/>
</dbReference>
<keyword evidence="16" id="KW-1185">Reference proteome</keyword>
<dbReference type="InterPro" id="IPR045054">
    <property type="entry name" value="P4HA-like"/>
</dbReference>
<dbReference type="InterPro" id="IPR013547">
    <property type="entry name" value="P4H_N"/>
</dbReference>
<dbReference type="PANTHER" id="PTHR10869:SF244">
    <property type="entry name" value="PROLYL 4-HYDROXYLASE SUBUNIT ALPHA-2"/>
    <property type="match status" value="1"/>
</dbReference>